<name>A0A7V8FL90_9BURK</name>
<dbReference type="EMBL" id="WNDQ01000071">
    <property type="protein sequence ID" value="KAF1018877.1"/>
    <property type="molecule type" value="Genomic_DNA"/>
</dbReference>
<evidence type="ECO:0000256" key="2">
    <source>
        <dbReference type="ARBA" id="ARBA00008900"/>
    </source>
</evidence>
<comment type="pathway">
    <text evidence="1 8">Purine metabolism; 7-cyano-7-deazaguanine biosynthesis.</text>
</comment>
<evidence type="ECO:0000256" key="5">
    <source>
        <dbReference type="ARBA" id="ARBA00022833"/>
    </source>
</evidence>
<reference evidence="11" key="1">
    <citation type="journal article" date="2020" name="MBio">
        <title>Horizontal gene transfer to a defensive symbiont with a reduced genome amongst a multipartite beetle microbiome.</title>
        <authorList>
            <person name="Waterworth S.C."/>
            <person name="Florez L.V."/>
            <person name="Rees E.R."/>
            <person name="Hertweck C."/>
            <person name="Kaltenpoth M."/>
            <person name="Kwan J.C."/>
        </authorList>
    </citation>
    <scope>NUCLEOTIDE SEQUENCE [LARGE SCALE GENOMIC DNA]</scope>
</reference>
<dbReference type="GO" id="GO:0008616">
    <property type="term" value="P:tRNA queuosine(34) biosynthetic process"/>
    <property type="evidence" value="ECO:0007669"/>
    <property type="project" value="UniProtKB-KW"/>
</dbReference>
<comment type="caution">
    <text evidence="10">The sequence shown here is derived from an EMBL/GenBank/DDBJ whole genome shotgun (WGS) entry which is preliminary data.</text>
</comment>
<evidence type="ECO:0000256" key="9">
    <source>
        <dbReference type="PIRSR" id="PIRSR006113-2"/>
    </source>
</evidence>
<keyword evidence="5 8" id="KW-0862">Zinc</keyword>
<accession>A0A7V8FL90</accession>
<sequence length="121" mass="13474">MRYELTQEFFFDAAHTLARAIEAEPSRRIHGHTYHAEVSLAGQPDPATGMLIDLGFFRAELARVRELLDHRLLDEVPGLPSGTLENLCAFVAQALQPALPQLCKVTIARRASGDRCTLYLD</sequence>
<keyword evidence="8" id="KW-0671">Queuosine biosynthesis</keyword>
<keyword evidence="4 8" id="KW-0479">Metal-binding</keyword>
<dbReference type="PIRSF" id="PIRSF006113">
    <property type="entry name" value="PTP_synth"/>
    <property type="match status" value="1"/>
</dbReference>
<evidence type="ECO:0000256" key="8">
    <source>
        <dbReference type="PIRNR" id="PIRNR006113"/>
    </source>
</evidence>
<dbReference type="AlphaFoldDB" id="A0A7V8FL90"/>
<dbReference type="SUPFAM" id="SSF55620">
    <property type="entry name" value="Tetrahydrobiopterin biosynthesis enzymes-like"/>
    <property type="match status" value="1"/>
</dbReference>
<feature type="binding site" evidence="9">
    <location>
        <position position="30"/>
    </location>
    <ligand>
        <name>Zn(2+)</name>
        <dbReference type="ChEBI" id="CHEBI:29105"/>
    </ligand>
</feature>
<proteinExistence type="inferred from homology"/>
<evidence type="ECO:0000256" key="6">
    <source>
        <dbReference type="ARBA" id="ARBA00023239"/>
    </source>
</evidence>
<dbReference type="PANTHER" id="PTHR12589">
    <property type="entry name" value="PYRUVOYL TETRAHYDROBIOPTERIN SYNTHASE"/>
    <property type="match status" value="1"/>
</dbReference>
<evidence type="ECO:0000256" key="7">
    <source>
        <dbReference type="ARBA" id="ARBA00048807"/>
    </source>
</evidence>
<dbReference type="GO" id="GO:0070497">
    <property type="term" value="F:6-carboxytetrahydropterin synthase activity"/>
    <property type="evidence" value="ECO:0007669"/>
    <property type="project" value="UniProtKB-EC"/>
</dbReference>
<evidence type="ECO:0000313" key="11">
    <source>
        <dbReference type="Proteomes" id="UP000461670"/>
    </source>
</evidence>
<evidence type="ECO:0000256" key="1">
    <source>
        <dbReference type="ARBA" id="ARBA00005061"/>
    </source>
</evidence>
<dbReference type="PANTHER" id="PTHR12589:SF7">
    <property type="entry name" value="6-PYRUVOYL TETRAHYDROBIOPTERIN SYNTHASE"/>
    <property type="match status" value="1"/>
</dbReference>
<dbReference type="InterPro" id="IPR038418">
    <property type="entry name" value="6-PTP_synth/QueD_sf"/>
</dbReference>
<feature type="binding site" evidence="9">
    <location>
        <position position="32"/>
    </location>
    <ligand>
        <name>Zn(2+)</name>
        <dbReference type="ChEBI" id="CHEBI:29105"/>
    </ligand>
</feature>
<keyword evidence="6 8" id="KW-0456">Lyase</keyword>
<dbReference type="UniPathway" id="UPA00391"/>
<evidence type="ECO:0000256" key="3">
    <source>
        <dbReference type="ARBA" id="ARBA00018141"/>
    </source>
</evidence>
<dbReference type="EC" id="4.-.-.-" evidence="8"/>
<comment type="cofactor">
    <cofactor evidence="8 9">
        <name>Zn(2+)</name>
        <dbReference type="ChEBI" id="CHEBI:29105"/>
    </cofactor>
    <text evidence="8 9">Binds 1 zinc ion per subunit.</text>
</comment>
<comment type="catalytic activity">
    <reaction evidence="7 8">
        <text>7,8-dihydroneopterin 3'-triphosphate + H2O = 6-carboxy-5,6,7,8-tetrahydropterin + triphosphate + acetaldehyde + 2 H(+)</text>
        <dbReference type="Rhea" id="RHEA:27966"/>
        <dbReference type="ChEBI" id="CHEBI:15343"/>
        <dbReference type="ChEBI" id="CHEBI:15377"/>
        <dbReference type="ChEBI" id="CHEBI:15378"/>
        <dbReference type="ChEBI" id="CHEBI:18036"/>
        <dbReference type="ChEBI" id="CHEBI:58462"/>
        <dbReference type="ChEBI" id="CHEBI:61032"/>
        <dbReference type="EC" id="4.1.2.50"/>
    </reaction>
</comment>
<dbReference type="InterPro" id="IPR007115">
    <property type="entry name" value="6-PTP_synth/QueD"/>
</dbReference>
<organism evidence="10 11">
    <name type="scientific">Paracidovorax wautersii</name>
    <dbReference type="NCBI Taxonomy" id="1177982"/>
    <lineage>
        <taxon>Bacteria</taxon>
        <taxon>Pseudomonadati</taxon>
        <taxon>Pseudomonadota</taxon>
        <taxon>Betaproteobacteria</taxon>
        <taxon>Burkholderiales</taxon>
        <taxon>Comamonadaceae</taxon>
        <taxon>Paracidovorax</taxon>
    </lineage>
</organism>
<evidence type="ECO:0000256" key="4">
    <source>
        <dbReference type="ARBA" id="ARBA00022723"/>
    </source>
</evidence>
<dbReference type="Proteomes" id="UP000461670">
    <property type="component" value="Unassembled WGS sequence"/>
</dbReference>
<dbReference type="Pfam" id="PF01242">
    <property type="entry name" value="PTPS"/>
    <property type="match status" value="1"/>
</dbReference>
<dbReference type="GO" id="GO:0046872">
    <property type="term" value="F:metal ion binding"/>
    <property type="evidence" value="ECO:0007669"/>
    <property type="project" value="UniProtKB-KW"/>
</dbReference>
<evidence type="ECO:0000313" key="10">
    <source>
        <dbReference type="EMBL" id="KAF1018877.1"/>
    </source>
</evidence>
<feature type="binding site" evidence="9">
    <location>
        <position position="15"/>
    </location>
    <ligand>
        <name>Zn(2+)</name>
        <dbReference type="ChEBI" id="CHEBI:29105"/>
    </ligand>
</feature>
<dbReference type="Gene3D" id="3.30.479.10">
    <property type="entry name" value="6-pyruvoyl tetrahydropterin synthase/QueD"/>
    <property type="match status" value="1"/>
</dbReference>
<protein>
    <recommendedName>
        <fullName evidence="3 8">6-carboxy-5,6,7,8-tetrahydropterin synthase</fullName>
        <ecNumber evidence="8">4.-.-.-</ecNumber>
    </recommendedName>
</protein>
<gene>
    <name evidence="10" type="primary">queD</name>
    <name evidence="10" type="ORF">GAK30_03440</name>
</gene>
<comment type="similarity">
    <text evidence="2 8">Belongs to the PTPS family. QueD subfamily.</text>
</comment>